<reference evidence="2" key="1">
    <citation type="submission" date="2019-06" db="EMBL/GenBank/DDBJ databases">
        <authorList>
            <person name="Zheng W."/>
        </authorList>
    </citation>
    <scope>NUCLEOTIDE SEQUENCE</scope>
    <source>
        <strain evidence="2">QDHG01</strain>
    </source>
</reference>
<evidence type="ECO:0000313" key="2">
    <source>
        <dbReference type="EMBL" id="TNV81400.1"/>
    </source>
</evidence>
<feature type="transmembrane region" description="Helical" evidence="1">
    <location>
        <begin position="24"/>
        <end position="45"/>
    </location>
</feature>
<dbReference type="AlphaFoldDB" id="A0A8J8NW79"/>
<gene>
    <name evidence="2" type="ORF">FGO68_gene13596</name>
</gene>
<organism evidence="2 3">
    <name type="scientific">Halteria grandinella</name>
    <dbReference type="NCBI Taxonomy" id="5974"/>
    <lineage>
        <taxon>Eukaryota</taxon>
        <taxon>Sar</taxon>
        <taxon>Alveolata</taxon>
        <taxon>Ciliophora</taxon>
        <taxon>Intramacronucleata</taxon>
        <taxon>Spirotrichea</taxon>
        <taxon>Stichotrichia</taxon>
        <taxon>Sporadotrichida</taxon>
        <taxon>Halteriidae</taxon>
        <taxon>Halteria</taxon>
    </lineage>
</organism>
<accession>A0A8J8NW79</accession>
<dbReference type="EMBL" id="RRYP01006193">
    <property type="protein sequence ID" value="TNV81400.1"/>
    <property type="molecule type" value="Genomic_DNA"/>
</dbReference>
<keyword evidence="1" id="KW-0472">Membrane</keyword>
<evidence type="ECO:0000256" key="1">
    <source>
        <dbReference type="SAM" id="Phobius"/>
    </source>
</evidence>
<keyword evidence="1" id="KW-0812">Transmembrane</keyword>
<feature type="transmembrane region" description="Helical" evidence="1">
    <location>
        <begin position="66"/>
        <end position="87"/>
    </location>
</feature>
<proteinExistence type="predicted"/>
<keyword evidence="1" id="KW-1133">Transmembrane helix</keyword>
<comment type="caution">
    <text evidence="2">The sequence shown here is derived from an EMBL/GenBank/DDBJ whole genome shotgun (WGS) entry which is preliminary data.</text>
</comment>
<dbReference type="Proteomes" id="UP000785679">
    <property type="component" value="Unassembled WGS sequence"/>
</dbReference>
<protein>
    <submittedName>
        <fullName evidence="2">Uncharacterized protein</fullName>
    </submittedName>
</protein>
<sequence>MLKLRDKIYIRSFWSFRVLQQRMLFNRTVKSVCIYIYFVPLFLMSDQTQLSAKQPKILKIRIKNKYLLIQIFSFAHYQHLGFAFMHISSLSNRQFLLKELKLFKRFMTKYYNVIQVTDYKQLTEKEYPLVGERLVLKDFTPSQFKGFYESVPRKYVQIDCISFTEAFKEVGKSEEKVEIDVTEMRCCNLEQIKYAQSVLAESSFNKMKFYSEIKDTTWGIISSISQVECFKFPHVTFQYTHQEGLMHKLRFIKPSSLGTLVLEVYSQNVEFNDILKIIIEHDLKLKWFHLVLHTPPKISLKEYFNLKFAEKQTVQFMKLDKKIFETDEEEHLAESEMDAQLSLIKQSMKIQECIFDITLTELLEYQSQISQIQIKRLIIRIKDKWITDLEQTEFEYNDLFAGEVQLICDNATRDDNKKLLTVNNCQYLAQLATRILQSYPNTQALSIDEGVQGSEIVQSLLDSQLNELKLKNFHKLQIVIRNTKKSDFYKKLISFQKHKLTNLDLELKTALPGEADELLYLLEHSATLHSLRLHSQDYFLHDRDFAALRTFLHLTHLELDCFIIDDELQCLLEEEFNKSLGSLQTLVINQALINPVKAFQGEHKTLMRLRYLARYRRPVGYVQEIVGREAEAIVRGKNRGFKFEAKFAKGQAVYTNAILVQI</sequence>
<evidence type="ECO:0000313" key="3">
    <source>
        <dbReference type="Proteomes" id="UP000785679"/>
    </source>
</evidence>
<keyword evidence="3" id="KW-1185">Reference proteome</keyword>
<name>A0A8J8NW79_HALGN</name>